<evidence type="ECO:0000256" key="14">
    <source>
        <dbReference type="SAM" id="Phobius"/>
    </source>
</evidence>
<accession>A0A7W5ZUB7</accession>
<evidence type="ECO:0000256" key="13">
    <source>
        <dbReference type="ARBA" id="ARBA00023160"/>
    </source>
</evidence>
<protein>
    <submittedName>
        <fullName evidence="16">Sterol desaturase/sphingolipid hydroxylase (Fatty acid hydroxylase superfamily)</fullName>
    </submittedName>
</protein>
<keyword evidence="10" id="KW-0560">Oxidoreductase</keyword>
<keyword evidence="5" id="KW-0479">Metal-binding</keyword>
<keyword evidence="11" id="KW-0443">Lipid metabolism</keyword>
<feature type="transmembrane region" description="Helical" evidence="14">
    <location>
        <begin position="108"/>
        <end position="129"/>
    </location>
</feature>
<evidence type="ECO:0000256" key="3">
    <source>
        <dbReference type="ARBA" id="ARBA00022516"/>
    </source>
</evidence>
<keyword evidence="17" id="KW-1185">Reference proteome</keyword>
<dbReference type="PANTHER" id="PTHR12863:SF1">
    <property type="entry name" value="FATTY ACID 2-HYDROXYLASE"/>
    <property type="match status" value="1"/>
</dbReference>
<keyword evidence="8" id="KW-0862">Zinc</keyword>
<keyword evidence="3" id="KW-0444">Lipid biosynthesis</keyword>
<dbReference type="GO" id="GO:0016020">
    <property type="term" value="C:membrane"/>
    <property type="evidence" value="ECO:0007669"/>
    <property type="project" value="InterPro"/>
</dbReference>
<keyword evidence="7" id="KW-0276">Fatty acid metabolism</keyword>
<dbReference type="InterPro" id="IPR006694">
    <property type="entry name" value="Fatty_acid_hydroxylase"/>
</dbReference>
<dbReference type="InterPro" id="IPR014430">
    <property type="entry name" value="Scs7"/>
</dbReference>
<comment type="subcellular location">
    <subcellularLocation>
        <location evidence="2">Endoplasmic reticulum membrane</location>
        <topology evidence="2">Multi-pass membrane protein</topology>
    </subcellularLocation>
</comment>
<proteinExistence type="predicted"/>
<organism evidence="16 17">
    <name type="scientific">Novosphingobium hassiacum</name>
    <dbReference type="NCBI Taxonomy" id="173676"/>
    <lineage>
        <taxon>Bacteria</taxon>
        <taxon>Pseudomonadati</taxon>
        <taxon>Pseudomonadota</taxon>
        <taxon>Alphaproteobacteria</taxon>
        <taxon>Sphingomonadales</taxon>
        <taxon>Sphingomonadaceae</taxon>
        <taxon>Novosphingobium</taxon>
    </lineage>
</organism>
<evidence type="ECO:0000256" key="10">
    <source>
        <dbReference type="ARBA" id="ARBA00023002"/>
    </source>
</evidence>
<evidence type="ECO:0000313" key="17">
    <source>
        <dbReference type="Proteomes" id="UP000562395"/>
    </source>
</evidence>
<keyword evidence="4 14" id="KW-0812">Transmembrane</keyword>
<keyword evidence="12 14" id="KW-0472">Membrane</keyword>
<dbReference type="GO" id="GO:0005506">
    <property type="term" value="F:iron ion binding"/>
    <property type="evidence" value="ECO:0007669"/>
    <property type="project" value="InterPro"/>
</dbReference>
<dbReference type="Pfam" id="PF04116">
    <property type="entry name" value="FA_hydroxylase"/>
    <property type="match status" value="1"/>
</dbReference>
<feature type="transmembrane region" description="Helical" evidence="14">
    <location>
        <begin position="50"/>
        <end position="68"/>
    </location>
</feature>
<keyword evidence="9 14" id="KW-1133">Transmembrane helix</keyword>
<evidence type="ECO:0000256" key="1">
    <source>
        <dbReference type="ARBA" id="ARBA00001947"/>
    </source>
</evidence>
<evidence type="ECO:0000256" key="6">
    <source>
        <dbReference type="ARBA" id="ARBA00022824"/>
    </source>
</evidence>
<evidence type="ECO:0000256" key="11">
    <source>
        <dbReference type="ARBA" id="ARBA00023098"/>
    </source>
</evidence>
<evidence type="ECO:0000256" key="2">
    <source>
        <dbReference type="ARBA" id="ARBA00004477"/>
    </source>
</evidence>
<evidence type="ECO:0000256" key="4">
    <source>
        <dbReference type="ARBA" id="ARBA00022692"/>
    </source>
</evidence>
<evidence type="ECO:0000313" key="16">
    <source>
        <dbReference type="EMBL" id="MBB3859404.1"/>
    </source>
</evidence>
<dbReference type="GO" id="GO:0080132">
    <property type="term" value="F:fatty acid 2-hydroxylase activity"/>
    <property type="evidence" value="ECO:0007669"/>
    <property type="project" value="InterPro"/>
</dbReference>
<dbReference type="AlphaFoldDB" id="A0A7W5ZUB7"/>
<gene>
    <name evidence="16" type="ORF">GGQ88_000644</name>
</gene>
<evidence type="ECO:0000256" key="8">
    <source>
        <dbReference type="ARBA" id="ARBA00022833"/>
    </source>
</evidence>
<evidence type="ECO:0000256" key="9">
    <source>
        <dbReference type="ARBA" id="ARBA00022989"/>
    </source>
</evidence>
<feature type="domain" description="Fatty acid hydroxylase" evidence="15">
    <location>
        <begin position="59"/>
        <end position="196"/>
    </location>
</feature>
<evidence type="ECO:0000256" key="12">
    <source>
        <dbReference type="ARBA" id="ARBA00023136"/>
    </source>
</evidence>
<evidence type="ECO:0000259" key="15">
    <source>
        <dbReference type="Pfam" id="PF04116"/>
    </source>
</evidence>
<name>A0A7W5ZUB7_9SPHN</name>
<comment type="cofactor">
    <cofactor evidence="1">
        <name>Zn(2+)</name>
        <dbReference type="ChEBI" id="CHEBI:29105"/>
    </cofactor>
</comment>
<dbReference type="Proteomes" id="UP000562395">
    <property type="component" value="Unassembled WGS sequence"/>
</dbReference>
<evidence type="ECO:0000256" key="5">
    <source>
        <dbReference type="ARBA" id="ARBA00022723"/>
    </source>
</evidence>
<keyword evidence="13" id="KW-0275">Fatty acid biosynthesis</keyword>
<sequence>MVSRNSHSQQVRLFRNEWLERLTIISPAGFAVVWSISLPMIAWVGWGTATVLPALGLVALGLAVWTLFEYCMHRYLFHWEPNVRLLDRFVYLMHGNHHAAPNDPLRNLMPPIVSFPIGGAVWLVLVAIAGPVGTWIFLGFMSGYVIYDMTHYACHQWAMRGPLAFALKRHHMRHHHVGQDGNFAITALFWDRVFGTSITSLKAREEA</sequence>
<feature type="transmembrane region" description="Helical" evidence="14">
    <location>
        <begin position="21"/>
        <end position="44"/>
    </location>
</feature>
<reference evidence="16 17" key="1">
    <citation type="submission" date="2020-08" db="EMBL/GenBank/DDBJ databases">
        <title>Genomic Encyclopedia of Type Strains, Phase IV (KMG-IV): sequencing the most valuable type-strain genomes for metagenomic binning, comparative biology and taxonomic classification.</title>
        <authorList>
            <person name="Goeker M."/>
        </authorList>
    </citation>
    <scope>NUCLEOTIDE SEQUENCE [LARGE SCALE GENOMIC DNA]</scope>
    <source>
        <strain evidence="16 17">DSM 14552</strain>
    </source>
</reference>
<dbReference type="RefSeq" id="WP_183611655.1">
    <property type="nucleotide sequence ID" value="NZ_JACICY010000001.1"/>
</dbReference>
<comment type="caution">
    <text evidence="16">The sequence shown here is derived from an EMBL/GenBank/DDBJ whole genome shotgun (WGS) entry which is preliminary data.</text>
</comment>
<dbReference type="PANTHER" id="PTHR12863">
    <property type="entry name" value="FATTY ACID HYDROXYLASE"/>
    <property type="match status" value="1"/>
</dbReference>
<evidence type="ECO:0000256" key="7">
    <source>
        <dbReference type="ARBA" id="ARBA00022832"/>
    </source>
</evidence>
<dbReference type="EMBL" id="JACICY010000001">
    <property type="protein sequence ID" value="MBB3859404.1"/>
    <property type="molecule type" value="Genomic_DNA"/>
</dbReference>
<keyword evidence="6" id="KW-0256">Endoplasmic reticulum</keyword>
<dbReference type="GO" id="GO:0006633">
    <property type="term" value="P:fatty acid biosynthetic process"/>
    <property type="evidence" value="ECO:0007669"/>
    <property type="project" value="UniProtKB-KW"/>
</dbReference>